<keyword evidence="7" id="KW-1185">Reference proteome</keyword>
<keyword evidence="3" id="KW-0804">Transcription</keyword>
<feature type="domain" description="BHLH" evidence="5">
    <location>
        <begin position="1"/>
        <end position="55"/>
    </location>
</feature>
<dbReference type="InterPro" id="IPR036638">
    <property type="entry name" value="HLH_DNA-bd_sf"/>
</dbReference>
<dbReference type="GO" id="GO:0006355">
    <property type="term" value="P:regulation of DNA-templated transcription"/>
    <property type="evidence" value="ECO:0007669"/>
    <property type="project" value="InterPro"/>
</dbReference>
<protein>
    <recommendedName>
        <fullName evidence="5">BHLH domain-containing protein</fullName>
    </recommendedName>
</protein>
<organism evidence="6 7">
    <name type="scientific">Kingdonia uniflora</name>
    <dbReference type="NCBI Taxonomy" id="39325"/>
    <lineage>
        <taxon>Eukaryota</taxon>
        <taxon>Viridiplantae</taxon>
        <taxon>Streptophyta</taxon>
        <taxon>Embryophyta</taxon>
        <taxon>Tracheophyta</taxon>
        <taxon>Spermatophyta</taxon>
        <taxon>Magnoliopsida</taxon>
        <taxon>Ranunculales</taxon>
        <taxon>Circaeasteraceae</taxon>
        <taxon>Kingdonia</taxon>
    </lineage>
</organism>
<sequence>MSSGRRSRGSRITENEINDLISKLQAHIPEIRRRGSTRGSASSILKETCNHIRSLQREVEDLSERLSEVLSTLDTTSAEAEAERSGVTAWQPNNGSLVDNLVSCEAFYPVGFDNLMATVEPLYVDEIERPDWVQEQPENVRKQTRYEAEQREQRVRCQWEALVLGEKMQGTHLIVRVK</sequence>
<dbReference type="PANTHER" id="PTHR46446">
    <property type="entry name" value="TRANSCRIPTION FACTOR PRE"/>
    <property type="match status" value="1"/>
</dbReference>
<evidence type="ECO:0000313" key="7">
    <source>
        <dbReference type="Proteomes" id="UP000541444"/>
    </source>
</evidence>
<feature type="coiled-coil region" evidence="4">
    <location>
        <begin position="45"/>
        <end position="72"/>
    </location>
</feature>
<accession>A0A7J7MYX4</accession>
<keyword evidence="4" id="KW-0175">Coiled coil</keyword>
<dbReference type="EMBL" id="JACGCM010001183">
    <property type="protein sequence ID" value="KAF6159990.1"/>
    <property type="molecule type" value="Genomic_DNA"/>
</dbReference>
<name>A0A7J7MYX4_9MAGN</name>
<dbReference type="Gene3D" id="4.10.280.10">
    <property type="entry name" value="Helix-loop-helix DNA-binding domain"/>
    <property type="match status" value="1"/>
</dbReference>
<dbReference type="SUPFAM" id="SSF47459">
    <property type="entry name" value="HLH, helix-loop-helix DNA-binding domain"/>
    <property type="match status" value="1"/>
</dbReference>
<dbReference type="PROSITE" id="PS50888">
    <property type="entry name" value="BHLH"/>
    <property type="match status" value="1"/>
</dbReference>
<evidence type="ECO:0000256" key="1">
    <source>
        <dbReference type="ARBA" id="ARBA00022604"/>
    </source>
</evidence>
<evidence type="ECO:0000259" key="5">
    <source>
        <dbReference type="PROSITE" id="PS50888"/>
    </source>
</evidence>
<evidence type="ECO:0000313" key="6">
    <source>
        <dbReference type="EMBL" id="KAF6159990.1"/>
    </source>
</evidence>
<comment type="caution">
    <text evidence="6">The sequence shown here is derived from an EMBL/GenBank/DDBJ whole genome shotgun (WGS) entry which is preliminary data.</text>
</comment>
<keyword evidence="2" id="KW-0805">Transcription regulation</keyword>
<dbReference type="GO" id="GO:0046983">
    <property type="term" value="F:protein dimerization activity"/>
    <property type="evidence" value="ECO:0007669"/>
    <property type="project" value="InterPro"/>
</dbReference>
<dbReference type="PANTHER" id="PTHR46446:SF28">
    <property type="entry name" value="TRANSCRIPTION FACTOR PRE5"/>
    <property type="match status" value="1"/>
</dbReference>
<dbReference type="Proteomes" id="UP000541444">
    <property type="component" value="Unassembled WGS sequence"/>
</dbReference>
<dbReference type="GO" id="GO:0040008">
    <property type="term" value="P:regulation of growth"/>
    <property type="evidence" value="ECO:0007669"/>
    <property type="project" value="InterPro"/>
</dbReference>
<gene>
    <name evidence="6" type="ORF">GIB67_033074</name>
</gene>
<evidence type="ECO:0000256" key="4">
    <source>
        <dbReference type="SAM" id="Coils"/>
    </source>
</evidence>
<dbReference type="InterPro" id="IPR044293">
    <property type="entry name" value="PRE"/>
</dbReference>
<reference evidence="6 7" key="1">
    <citation type="journal article" date="2020" name="IScience">
        <title>Genome Sequencing of the Endangered Kingdonia uniflora (Circaeasteraceae, Ranunculales) Reveals Potential Mechanisms of Evolutionary Specialization.</title>
        <authorList>
            <person name="Sun Y."/>
            <person name="Deng T."/>
            <person name="Zhang A."/>
            <person name="Moore M.J."/>
            <person name="Landis J.B."/>
            <person name="Lin N."/>
            <person name="Zhang H."/>
            <person name="Zhang X."/>
            <person name="Huang J."/>
            <person name="Zhang X."/>
            <person name="Sun H."/>
            <person name="Wang H."/>
        </authorList>
    </citation>
    <scope>NUCLEOTIDE SEQUENCE [LARGE SCALE GENOMIC DNA]</scope>
    <source>
        <strain evidence="6">TB1705</strain>
        <tissue evidence="6">Leaf</tissue>
    </source>
</reference>
<dbReference type="InterPro" id="IPR011598">
    <property type="entry name" value="bHLH_dom"/>
</dbReference>
<dbReference type="AlphaFoldDB" id="A0A7J7MYX4"/>
<evidence type="ECO:0000256" key="3">
    <source>
        <dbReference type="ARBA" id="ARBA00023163"/>
    </source>
</evidence>
<evidence type="ECO:0000256" key="2">
    <source>
        <dbReference type="ARBA" id="ARBA00023015"/>
    </source>
</evidence>
<dbReference type="Pfam" id="PF23174">
    <property type="entry name" value="bHLH_ILI"/>
    <property type="match status" value="1"/>
</dbReference>
<proteinExistence type="predicted"/>
<keyword evidence="1" id="KW-0341">Growth regulation</keyword>